<dbReference type="GO" id="GO:0016903">
    <property type="term" value="F:oxidoreductase activity, acting on the aldehyde or oxo group of donors"/>
    <property type="evidence" value="ECO:0007669"/>
    <property type="project" value="InterPro"/>
</dbReference>
<evidence type="ECO:0000259" key="2">
    <source>
        <dbReference type="Pfam" id="PF01558"/>
    </source>
</evidence>
<dbReference type="EMBL" id="CP061799">
    <property type="protein sequence ID" value="QTA77892.1"/>
    <property type="molecule type" value="Genomic_DNA"/>
</dbReference>
<name>A0A975GE58_9BACT</name>
<dbReference type="Gene3D" id="3.40.920.10">
    <property type="entry name" value="Pyruvate-ferredoxin oxidoreductase, PFOR, domain III"/>
    <property type="match status" value="1"/>
</dbReference>
<evidence type="ECO:0000313" key="3">
    <source>
        <dbReference type="EMBL" id="QTA77892.1"/>
    </source>
</evidence>
<dbReference type="SUPFAM" id="SSF53323">
    <property type="entry name" value="Pyruvate-ferredoxin oxidoreductase, PFOR, domain III"/>
    <property type="match status" value="1"/>
</dbReference>
<dbReference type="Pfam" id="PF01558">
    <property type="entry name" value="POR"/>
    <property type="match status" value="1"/>
</dbReference>
<accession>A0A975GE58</accession>
<dbReference type="AlphaFoldDB" id="A0A975GE58"/>
<dbReference type="InterPro" id="IPR052198">
    <property type="entry name" value="IorB_Oxidoreductase"/>
</dbReference>
<proteinExistence type="predicted"/>
<dbReference type="PANTHER" id="PTHR43854">
    <property type="entry name" value="INDOLEPYRUVATE OXIDOREDUCTASE SUBUNIT IORB"/>
    <property type="match status" value="1"/>
</dbReference>
<keyword evidence="1" id="KW-0560">Oxidoreductase</keyword>
<dbReference type="InterPro" id="IPR019752">
    <property type="entry name" value="Pyrv/ketoisovalerate_OxRed_cat"/>
</dbReference>
<dbReference type="RefSeq" id="WP_207689814.1">
    <property type="nucleotide sequence ID" value="NZ_CP061799.1"/>
</dbReference>
<sequence>MNSLVQQQIVISGVGGQGVLFVTRLLAEAAIKKGCRVFTSETHGMAQRGGTVLSHLKAGEFTSPLIRSFKADGILALKSENMIQHSSFLKPGAWAVINSPKPFASNASASFIDADRLAEKISSPKSVNLILLGFALAKVPDMFCTFEDIKLVVEDQLKDKKELLKSSLKAVETGYEQ</sequence>
<dbReference type="Proteomes" id="UP000663720">
    <property type="component" value="Chromosome"/>
</dbReference>
<protein>
    <submittedName>
        <fullName evidence="3">Indolepyruvate oxidoreductase subunit</fullName>
    </submittedName>
</protein>
<evidence type="ECO:0000256" key="1">
    <source>
        <dbReference type="ARBA" id="ARBA00023002"/>
    </source>
</evidence>
<organism evidence="3 4">
    <name type="scientific">Desulfonema limicola</name>
    <dbReference type="NCBI Taxonomy" id="45656"/>
    <lineage>
        <taxon>Bacteria</taxon>
        <taxon>Pseudomonadati</taxon>
        <taxon>Thermodesulfobacteriota</taxon>
        <taxon>Desulfobacteria</taxon>
        <taxon>Desulfobacterales</taxon>
        <taxon>Desulfococcaceae</taxon>
        <taxon>Desulfonema</taxon>
    </lineage>
</organism>
<keyword evidence="4" id="KW-1185">Reference proteome</keyword>
<dbReference type="InterPro" id="IPR002869">
    <property type="entry name" value="Pyrv_flavodox_OxRed_cen"/>
</dbReference>
<gene>
    <name evidence="3" type="primary">IorB1</name>
    <name evidence="3" type="ORF">dnl_00900</name>
</gene>
<reference evidence="3" key="1">
    <citation type="journal article" date="2021" name="Microb. Physiol.">
        <title>Proteogenomic Insights into the Physiology of Marine, Sulfate-Reducing, Filamentous Desulfonema limicola and Desulfonema magnum.</title>
        <authorList>
            <person name="Schnaars V."/>
            <person name="Wohlbrand L."/>
            <person name="Scheve S."/>
            <person name="Hinrichs C."/>
            <person name="Reinhardt R."/>
            <person name="Rabus R."/>
        </authorList>
    </citation>
    <scope>NUCLEOTIDE SEQUENCE</scope>
    <source>
        <strain evidence="3">5ac10</strain>
    </source>
</reference>
<feature type="domain" description="Pyruvate/ketoisovalerate oxidoreductase catalytic" evidence="2">
    <location>
        <begin position="15"/>
        <end position="176"/>
    </location>
</feature>
<evidence type="ECO:0000313" key="4">
    <source>
        <dbReference type="Proteomes" id="UP000663720"/>
    </source>
</evidence>
<dbReference type="PANTHER" id="PTHR43854:SF1">
    <property type="entry name" value="INDOLEPYRUVATE OXIDOREDUCTASE SUBUNIT IORB"/>
    <property type="match status" value="1"/>
</dbReference>
<dbReference type="KEGG" id="dli:dnl_00900"/>